<sequence>MEQPTRTLDTERLRIIIVAVLRCIFVFFNNLYCIPVYFAWILFLQPIKCISVELYWRLEGLLFRWLLSMVALWSYSAEYYIQELGDDVWDLIDERTLVLFNHQSTADVPLIMHAFNSRANLTNNIMWIMDHVFKFTNFGIVSWVHGDFFIKGGKVHRDASLSTLGSHLRDFYLPRERRWLVLFPEGGFLKNRKPSSQRFARKNNLPILENVALPRVGALKVILDNVASLHHQDGDDKIKYLLDVTIAYPGGRPLDLQTIFGAWRPTCNTIFHYRRWNIEEIPRSEENLTTWLYDRYEEKEKILQDYYDSGSFPMDVVTPHLTQHQPAQPPRQLPGDTLIHDHLEFIVRHGFFIMSTLMWFKIYYWIYSSLVLQIW</sequence>
<dbReference type="Pfam" id="PF01553">
    <property type="entry name" value="Acyltransferase"/>
    <property type="match status" value="1"/>
</dbReference>
<keyword evidence="4" id="KW-0472">Membrane</keyword>
<dbReference type="EMBL" id="CAXKWB010001861">
    <property type="protein sequence ID" value="CAL4065680.1"/>
    <property type="molecule type" value="Genomic_DNA"/>
</dbReference>
<keyword evidence="7" id="KW-1185">Reference proteome</keyword>
<feature type="transmembrane region" description="Helical" evidence="4">
    <location>
        <begin position="345"/>
        <end position="366"/>
    </location>
</feature>
<dbReference type="Proteomes" id="UP001497623">
    <property type="component" value="Unassembled WGS sequence"/>
</dbReference>
<dbReference type="PANTHER" id="PTHR10983:SF2">
    <property type="entry name" value="ACYL-COA:LYSOPHOSPHATIDYLGLYCEROL ACYLTRANSFERASE 1"/>
    <property type="match status" value="1"/>
</dbReference>
<keyword evidence="4" id="KW-0812">Transmembrane</keyword>
<dbReference type="InterPro" id="IPR002123">
    <property type="entry name" value="Plipid/glycerol_acylTrfase"/>
</dbReference>
<feature type="transmembrane region" description="Helical" evidence="4">
    <location>
        <begin position="12"/>
        <end position="31"/>
    </location>
</feature>
<dbReference type="AlphaFoldDB" id="A0AAV2PYN0"/>
<name>A0AAV2PYN0_MEGNR</name>
<reference evidence="6 7" key="1">
    <citation type="submission" date="2024-05" db="EMBL/GenBank/DDBJ databases">
        <authorList>
            <person name="Wallberg A."/>
        </authorList>
    </citation>
    <scope>NUCLEOTIDE SEQUENCE [LARGE SCALE GENOMIC DNA]</scope>
</reference>
<feature type="domain" description="Phospholipid/glycerol acyltransferase" evidence="5">
    <location>
        <begin position="96"/>
        <end position="212"/>
    </location>
</feature>
<keyword evidence="3" id="KW-0012">Acyltransferase</keyword>
<dbReference type="GO" id="GO:0016746">
    <property type="term" value="F:acyltransferase activity"/>
    <property type="evidence" value="ECO:0007669"/>
    <property type="project" value="UniProtKB-KW"/>
</dbReference>
<evidence type="ECO:0000256" key="4">
    <source>
        <dbReference type="SAM" id="Phobius"/>
    </source>
</evidence>
<protein>
    <recommendedName>
        <fullName evidence="5">Phospholipid/glycerol acyltransferase domain-containing protein</fullName>
    </recommendedName>
</protein>
<evidence type="ECO:0000313" key="6">
    <source>
        <dbReference type="EMBL" id="CAL4065680.1"/>
    </source>
</evidence>
<keyword evidence="4" id="KW-1133">Transmembrane helix</keyword>
<dbReference type="PANTHER" id="PTHR10983">
    <property type="entry name" value="1-ACYLGLYCEROL-3-PHOSPHATE ACYLTRANSFERASE-RELATED"/>
    <property type="match status" value="1"/>
</dbReference>
<keyword evidence="2" id="KW-0808">Transferase</keyword>
<evidence type="ECO:0000256" key="3">
    <source>
        <dbReference type="ARBA" id="ARBA00023315"/>
    </source>
</evidence>
<evidence type="ECO:0000256" key="1">
    <source>
        <dbReference type="ARBA" id="ARBA00008655"/>
    </source>
</evidence>
<gene>
    <name evidence="6" type="ORF">MNOR_LOCUS4969</name>
</gene>
<dbReference type="SMART" id="SM00563">
    <property type="entry name" value="PlsC"/>
    <property type="match status" value="1"/>
</dbReference>
<comment type="caution">
    <text evidence="6">The sequence shown here is derived from an EMBL/GenBank/DDBJ whole genome shotgun (WGS) entry which is preliminary data.</text>
</comment>
<evidence type="ECO:0000256" key="2">
    <source>
        <dbReference type="ARBA" id="ARBA00022679"/>
    </source>
</evidence>
<dbReference type="GO" id="GO:0005783">
    <property type="term" value="C:endoplasmic reticulum"/>
    <property type="evidence" value="ECO:0007669"/>
    <property type="project" value="TreeGrafter"/>
</dbReference>
<dbReference type="InterPro" id="IPR032098">
    <property type="entry name" value="Acyltransf_C"/>
</dbReference>
<dbReference type="GO" id="GO:0036149">
    <property type="term" value="P:phosphatidylinositol acyl-chain remodeling"/>
    <property type="evidence" value="ECO:0007669"/>
    <property type="project" value="TreeGrafter"/>
</dbReference>
<comment type="similarity">
    <text evidence="1">Belongs to the 1-acyl-sn-glycerol-3-phosphate acyltransferase family.</text>
</comment>
<dbReference type="Pfam" id="PF16076">
    <property type="entry name" value="Acyltransf_C"/>
    <property type="match status" value="1"/>
</dbReference>
<accession>A0AAV2PYN0</accession>
<dbReference type="SUPFAM" id="SSF69593">
    <property type="entry name" value="Glycerol-3-phosphate (1)-acyltransferase"/>
    <property type="match status" value="1"/>
</dbReference>
<organism evidence="6 7">
    <name type="scientific">Meganyctiphanes norvegica</name>
    <name type="common">Northern krill</name>
    <name type="synonym">Thysanopoda norvegica</name>
    <dbReference type="NCBI Taxonomy" id="48144"/>
    <lineage>
        <taxon>Eukaryota</taxon>
        <taxon>Metazoa</taxon>
        <taxon>Ecdysozoa</taxon>
        <taxon>Arthropoda</taxon>
        <taxon>Crustacea</taxon>
        <taxon>Multicrustacea</taxon>
        <taxon>Malacostraca</taxon>
        <taxon>Eumalacostraca</taxon>
        <taxon>Eucarida</taxon>
        <taxon>Euphausiacea</taxon>
        <taxon>Euphausiidae</taxon>
        <taxon>Meganyctiphanes</taxon>
    </lineage>
</organism>
<dbReference type="CDD" id="cd07990">
    <property type="entry name" value="LPLAT_LCLAT1-like"/>
    <property type="match status" value="1"/>
</dbReference>
<evidence type="ECO:0000313" key="7">
    <source>
        <dbReference type="Proteomes" id="UP001497623"/>
    </source>
</evidence>
<evidence type="ECO:0000259" key="5">
    <source>
        <dbReference type="SMART" id="SM00563"/>
    </source>
</evidence>
<proteinExistence type="inferred from homology"/>